<feature type="transmembrane region" description="Helical" evidence="6">
    <location>
        <begin position="474"/>
        <end position="492"/>
    </location>
</feature>
<evidence type="ECO:0000256" key="1">
    <source>
        <dbReference type="ARBA" id="ARBA00004141"/>
    </source>
</evidence>
<feature type="chain" id="PRO_5044841064" evidence="7">
    <location>
        <begin position="22"/>
        <end position="664"/>
    </location>
</feature>
<feature type="signal peptide" evidence="7">
    <location>
        <begin position="1"/>
        <end position="21"/>
    </location>
</feature>
<evidence type="ECO:0000256" key="3">
    <source>
        <dbReference type="ARBA" id="ARBA00022748"/>
    </source>
</evidence>
<evidence type="ECO:0000256" key="6">
    <source>
        <dbReference type="SAM" id="Phobius"/>
    </source>
</evidence>
<name>A0ABD6XJS8_ENTAG</name>
<feature type="transmembrane region" description="Helical" evidence="6">
    <location>
        <begin position="434"/>
        <end position="453"/>
    </location>
</feature>
<feature type="transmembrane region" description="Helical" evidence="6">
    <location>
        <begin position="273"/>
        <end position="298"/>
    </location>
</feature>
<feature type="transmembrane region" description="Helical" evidence="6">
    <location>
        <begin position="319"/>
        <end position="337"/>
    </location>
</feature>
<dbReference type="EMBL" id="QGHE01000017">
    <property type="protein sequence ID" value="PWJ73885.1"/>
    <property type="molecule type" value="Genomic_DNA"/>
</dbReference>
<keyword evidence="7" id="KW-0732">Signal</keyword>
<sequence length="664" mass="72395">MAIFIRSMLLLLAVLQPVAQAADSGWLRAAQNTHAEVRLRSATTPDNQVRLLIDVRLQPGWKTYWRTPGEGGVAPAIRWESDIAEERWSWPTPARFNVSGFTTQGYQRDVSLPVTLRASGILKGTLTLSTCSNVCILTDFPFSLDLDKPANAEFVADYARALGQVPVNSGLIDVLKAGYAGNELRVKAERADGWHHPEIFLDNPTGSVLGKPVIKIKDRQMIASMPVTDEWGGESPYLHGQELSLVIADRGISQQSNTVIGDPLAVPFTYDGLAYIALLALLGGLVLNLMPCVLPVLALKLSGLIQASGQSRRLTRQQFLASSAGIVTSFIMLALFMSLLRLSGETLGWGIQFQNSGFLLVMALVSFFFTASLFDLVHIRLPSFLNTRLAMQGGDNLSGHFMQGIFATLMATPCTAPLLGTAIGWALAAPLPGLWLLFILMGIGMSLPWLLIAMQPDLARFLPKPGRWMLYLRASLGTMLLLSCIWLLSLLAGHWNRVAVAIISLLLLAILPCSLIKQGRNRLASCVALIIALSVAGYTVTTGEGDELRWKPLTEEAVHEALQGNKRVLVDITAEWCITCKLNKLHVFDSNVVRKALKADDIVLLRGDWTHADPQISRFLQQRGSIAVPFNQVYGPATPEGIVLGTVLSRDALLSSLARAKEQP</sequence>
<dbReference type="AlphaFoldDB" id="A0ABD6XJS8"/>
<evidence type="ECO:0000256" key="4">
    <source>
        <dbReference type="ARBA" id="ARBA00022989"/>
    </source>
</evidence>
<protein>
    <submittedName>
        <fullName evidence="10">Suppressor for copper-sensitivity B</fullName>
    </submittedName>
</protein>
<dbReference type="Gene3D" id="3.40.30.10">
    <property type="entry name" value="Glutaredoxin"/>
    <property type="match status" value="1"/>
</dbReference>
<dbReference type="CDD" id="cd02953">
    <property type="entry name" value="DsbDgamma"/>
    <property type="match status" value="1"/>
</dbReference>
<feature type="transmembrane region" description="Helical" evidence="6">
    <location>
        <begin position="400"/>
        <end position="428"/>
    </location>
</feature>
<evidence type="ECO:0000313" key="11">
    <source>
        <dbReference type="Proteomes" id="UP000245996"/>
    </source>
</evidence>
<feature type="domain" description="Cytochrome C biogenesis protein transmembrane" evidence="8">
    <location>
        <begin position="277"/>
        <end position="489"/>
    </location>
</feature>
<dbReference type="Proteomes" id="UP000245996">
    <property type="component" value="Unassembled WGS sequence"/>
</dbReference>
<keyword evidence="4 6" id="KW-1133">Transmembrane helix</keyword>
<evidence type="ECO:0000256" key="7">
    <source>
        <dbReference type="SAM" id="SignalP"/>
    </source>
</evidence>
<comment type="subcellular location">
    <subcellularLocation>
        <location evidence="1">Membrane</location>
        <topology evidence="1">Multi-pass membrane protein</topology>
    </subcellularLocation>
</comment>
<accession>A0ABD6XJS8</accession>
<dbReference type="Pfam" id="PF02683">
    <property type="entry name" value="DsbD_TM"/>
    <property type="match status" value="1"/>
</dbReference>
<dbReference type="GO" id="GO:0017004">
    <property type="term" value="P:cytochrome complex assembly"/>
    <property type="evidence" value="ECO:0007669"/>
    <property type="project" value="UniProtKB-KW"/>
</dbReference>
<dbReference type="Pfam" id="PF13899">
    <property type="entry name" value="Thioredoxin_7"/>
    <property type="match status" value="1"/>
</dbReference>
<evidence type="ECO:0000313" key="10">
    <source>
        <dbReference type="EMBL" id="PWJ73885.1"/>
    </source>
</evidence>
<gene>
    <name evidence="10" type="ORF">C7430_11712</name>
</gene>
<keyword evidence="3" id="KW-0201">Cytochrome c-type biogenesis</keyword>
<evidence type="ECO:0000259" key="8">
    <source>
        <dbReference type="Pfam" id="PF02683"/>
    </source>
</evidence>
<dbReference type="SUPFAM" id="SSF52833">
    <property type="entry name" value="Thioredoxin-like"/>
    <property type="match status" value="1"/>
</dbReference>
<evidence type="ECO:0000256" key="5">
    <source>
        <dbReference type="ARBA" id="ARBA00023136"/>
    </source>
</evidence>
<reference evidence="10 11" key="1">
    <citation type="submission" date="2018-05" db="EMBL/GenBank/DDBJ databases">
        <title>Genomic Encyclopedia of Type Strains, Phase IV (KMG-V): Genome sequencing to study the core and pangenomes of soil and plant-associated prokaryotes.</title>
        <authorList>
            <person name="Whitman W."/>
        </authorList>
    </citation>
    <scope>NUCLEOTIDE SEQUENCE [LARGE SCALE GENOMIC DNA]</scope>
    <source>
        <strain evidence="10 11">PNG 92-11</strain>
    </source>
</reference>
<evidence type="ECO:0000259" key="9">
    <source>
        <dbReference type="Pfam" id="PF11412"/>
    </source>
</evidence>
<feature type="domain" description="Thiol:disulfide interchange protein DsbD N-terminal" evidence="9">
    <location>
        <begin position="43"/>
        <end position="139"/>
    </location>
</feature>
<dbReference type="InterPro" id="IPR028250">
    <property type="entry name" value="DsbDN"/>
</dbReference>
<keyword evidence="5 6" id="KW-0472">Membrane</keyword>
<evidence type="ECO:0000256" key="2">
    <source>
        <dbReference type="ARBA" id="ARBA00022692"/>
    </source>
</evidence>
<keyword evidence="2 6" id="KW-0812">Transmembrane</keyword>
<dbReference type="InterPro" id="IPR036249">
    <property type="entry name" value="Thioredoxin-like_sf"/>
</dbReference>
<organism evidence="10 11">
    <name type="scientific">Enterobacter agglomerans</name>
    <name type="common">Erwinia herbicola</name>
    <name type="synonym">Pantoea agglomerans</name>
    <dbReference type="NCBI Taxonomy" id="549"/>
    <lineage>
        <taxon>Bacteria</taxon>
        <taxon>Pseudomonadati</taxon>
        <taxon>Pseudomonadota</taxon>
        <taxon>Gammaproteobacteria</taxon>
        <taxon>Enterobacterales</taxon>
        <taxon>Erwiniaceae</taxon>
        <taxon>Pantoea</taxon>
        <taxon>Pantoea agglomerans group</taxon>
    </lineage>
</organism>
<dbReference type="InterPro" id="IPR035671">
    <property type="entry name" value="DsbD_gamma"/>
</dbReference>
<dbReference type="PANTHER" id="PTHR32234">
    <property type="entry name" value="THIOL:DISULFIDE INTERCHANGE PROTEIN DSBD"/>
    <property type="match status" value="1"/>
</dbReference>
<dbReference type="PANTHER" id="PTHR32234:SF3">
    <property type="entry name" value="SUPPRESSION OF COPPER SENSITIVITY PROTEIN"/>
    <property type="match status" value="1"/>
</dbReference>
<dbReference type="GO" id="GO:0016020">
    <property type="term" value="C:membrane"/>
    <property type="evidence" value="ECO:0007669"/>
    <property type="project" value="UniProtKB-SubCell"/>
</dbReference>
<feature type="transmembrane region" description="Helical" evidence="6">
    <location>
        <begin position="498"/>
        <end position="516"/>
    </location>
</feature>
<dbReference type="InterPro" id="IPR003834">
    <property type="entry name" value="Cyt_c_assmbl_TM_dom"/>
</dbReference>
<dbReference type="Pfam" id="PF11412">
    <property type="entry name" value="DsbD_N"/>
    <property type="match status" value="1"/>
</dbReference>
<feature type="transmembrane region" description="Helical" evidence="6">
    <location>
        <begin position="523"/>
        <end position="541"/>
    </location>
</feature>
<dbReference type="RefSeq" id="WP_109654118.1">
    <property type="nucleotide sequence ID" value="NZ_QGHE01000017.1"/>
</dbReference>
<comment type="caution">
    <text evidence="10">The sequence shown here is derived from an EMBL/GenBank/DDBJ whole genome shotgun (WGS) entry which is preliminary data.</text>
</comment>
<feature type="transmembrane region" description="Helical" evidence="6">
    <location>
        <begin position="357"/>
        <end position="379"/>
    </location>
</feature>
<proteinExistence type="predicted"/>